<dbReference type="InterPro" id="IPR036890">
    <property type="entry name" value="HATPase_C_sf"/>
</dbReference>
<name>J9G5S9_9ZZZZ</name>
<dbReference type="PANTHER" id="PTHR43065:SF10">
    <property type="entry name" value="PEROXIDE STRESS-ACTIVATED HISTIDINE KINASE MAK3"/>
    <property type="match status" value="1"/>
</dbReference>
<evidence type="ECO:0000256" key="1">
    <source>
        <dbReference type="ARBA" id="ARBA00022553"/>
    </source>
</evidence>
<evidence type="ECO:0000313" key="8">
    <source>
        <dbReference type="EMBL" id="EJX02229.1"/>
    </source>
</evidence>
<dbReference type="InterPro" id="IPR005467">
    <property type="entry name" value="His_kinase_dom"/>
</dbReference>
<keyword evidence="2" id="KW-0808">Transferase</keyword>
<dbReference type="AlphaFoldDB" id="J9G5S9"/>
<dbReference type="EMBL" id="AMCI01002633">
    <property type="protein sequence ID" value="EJX02229.1"/>
    <property type="molecule type" value="Genomic_DNA"/>
</dbReference>
<organism evidence="8">
    <name type="scientific">gut metagenome</name>
    <dbReference type="NCBI Taxonomy" id="749906"/>
    <lineage>
        <taxon>unclassified sequences</taxon>
        <taxon>metagenomes</taxon>
        <taxon>organismal metagenomes</taxon>
    </lineage>
</organism>
<evidence type="ECO:0000256" key="2">
    <source>
        <dbReference type="ARBA" id="ARBA00022679"/>
    </source>
</evidence>
<keyword evidence="5 8" id="KW-0067">ATP-binding</keyword>
<accession>J9G5S9</accession>
<feature type="domain" description="Histidine kinase" evidence="7">
    <location>
        <begin position="1"/>
        <end position="132"/>
    </location>
</feature>
<sequence length="143" mass="15506">IESPLPSVEADIVQLRQVFNNLISNSIEASGGPEKAHITVTAEPYKTITRYKSLDTVKLSIVDNGPGFSEKVLQSAFEPYVTTKPTGTGLGLPMVKKILDDHGADISLKNCRGADENSIKGALVEIFLKTTIKPKKENEHAET</sequence>
<evidence type="ECO:0000259" key="7">
    <source>
        <dbReference type="PROSITE" id="PS50109"/>
    </source>
</evidence>
<feature type="non-terminal residue" evidence="8">
    <location>
        <position position="1"/>
    </location>
</feature>
<dbReference type="SUPFAM" id="SSF55874">
    <property type="entry name" value="ATPase domain of HSP90 chaperone/DNA topoisomerase II/histidine kinase"/>
    <property type="match status" value="1"/>
</dbReference>
<evidence type="ECO:0000256" key="6">
    <source>
        <dbReference type="ARBA" id="ARBA00023012"/>
    </source>
</evidence>
<gene>
    <name evidence="8" type="ORF">EVA_09665</name>
</gene>
<protein>
    <submittedName>
        <fullName evidence="8">Protein containing ATP-binding region, ATPase-like domain protein</fullName>
    </submittedName>
</protein>
<keyword evidence="4" id="KW-0418">Kinase</keyword>
<proteinExistence type="predicted"/>
<dbReference type="SMART" id="SM00387">
    <property type="entry name" value="HATPase_c"/>
    <property type="match status" value="1"/>
</dbReference>
<dbReference type="Pfam" id="PF02518">
    <property type="entry name" value="HATPase_c"/>
    <property type="match status" value="1"/>
</dbReference>
<reference evidence="8" key="1">
    <citation type="journal article" date="2012" name="PLoS ONE">
        <title>Gene sets for utilization of primary and secondary nutrition supplies in the distal gut of endangered iberian lynx.</title>
        <authorList>
            <person name="Alcaide M."/>
            <person name="Messina E."/>
            <person name="Richter M."/>
            <person name="Bargiela R."/>
            <person name="Peplies J."/>
            <person name="Huws S.A."/>
            <person name="Newbold C.J."/>
            <person name="Golyshin P.N."/>
            <person name="Simon M.A."/>
            <person name="Lopez G."/>
            <person name="Yakimov M.M."/>
            <person name="Ferrer M."/>
        </authorList>
    </citation>
    <scope>NUCLEOTIDE SEQUENCE</scope>
</reference>
<evidence type="ECO:0000256" key="3">
    <source>
        <dbReference type="ARBA" id="ARBA00022741"/>
    </source>
</evidence>
<dbReference type="InterPro" id="IPR004358">
    <property type="entry name" value="Sig_transdc_His_kin-like_C"/>
</dbReference>
<evidence type="ECO:0000256" key="5">
    <source>
        <dbReference type="ARBA" id="ARBA00022840"/>
    </source>
</evidence>
<dbReference type="PROSITE" id="PS50109">
    <property type="entry name" value="HIS_KIN"/>
    <property type="match status" value="1"/>
</dbReference>
<dbReference type="GO" id="GO:0005524">
    <property type="term" value="F:ATP binding"/>
    <property type="evidence" value="ECO:0007669"/>
    <property type="project" value="UniProtKB-KW"/>
</dbReference>
<dbReference type="PANTHER" id="PTHR43065">
    <property type="entry name" value="SENSOR HISTIDINE KINASE"/>
    <property type="match status" value="1"/>
</dbReference>
<dbReference type="PRINTS" id="PR00344">
    <property type="entry name" value="BCTRLSENSOR"/>
</dbReference>
<keyword evidence="1" id="KW-0597">Phosphoprotein</keyword>
<dbReference type="GO" id="GO:0000160">
    <property type="term" value="P:phosphorelay signal transduction system"/>
    <property type="evidence" value="ECO:0007669"/>
    <property type="project" value="UniProtKB-KW"/>
</dbReference>
<keyword evidence="3" id="KW-0547">Nucleotide-binding</keyword>
<comment type="caution">
    <text evidence="8">The sequence shown here is derived from an EMBL/GenBank/DDBJ whole genome shotgun (WGS) entry which is preliminary data.</text>
</comment>
<dbReference type="InterPro" id="IPR003594">
    <property type="entry name" value="HATPase_dom"/>
</dbReference>
<keyword evidence="6" id="KW-0902">Two-component regulatory system</keyword>
<evidence type="ECO:0000256" key="4">
    <source>
        <dbReference type="ARBA" id="ARBA00022777"/>
    </source>
</evidence>
<dbReference type="Gene3D" id="3.30.565.10">
    <property type="entry name" value="Histidine kinase-like ATPase, C-terminal domain"/>
    <property type="match status" value="1"/>
</dbReference>
<dbReference type="GO" id="GO:0016301">
    <property type="term" value="F:kinase activity"/>
    <property type="evidence" value="ECO:0007669"/>
    <property type="project" value="UniProtKB-KW"/>
</dbReference>